<dbReference type="Gene3D" id="1.10.760.10">
    <property type="entry name" value="Cytochrome c-like domain"/>
    <property type="match status" value="1"/>
</dbReference>
<dbReference type="GO" id="GO:0009055">
    <property type="term" value="F:electron transfer activity"/>
    <property type="evidence" value="ECO:0007669"/>
    <property type="project" value="InterPro"/>
</dbReference>
<gene>
    <name evidence="2" type="ORF">SVA_2784</name>
</gene>
<dbReference type="RefSeq" id="WP_096461749.1">
    <property type="nucleotide sequence ID" value="NZ_AP014936.1"/>
</dbReference>
<evidence type="ECO:0000313" key="3">
    <source>
        <dbReference type="Proteomes" id="UP000218899"/>
    </source>
</evidence>
<dbReference type="InterPro" id="IPR036909">
    <property type="entry name" value="Cyt_c-like_dom_sf"/>
</dbReference>
<dbReference type="Proteomes" id="UP000218899">
    <property type="component" value="Chromosome"/>
</dbReference>
<keyword evidence="1" id="KW-0732">Signal</keyword>
<evidence type="ECO:0000256" key="1">
    <source>
        <dbReference type="SAM" id="SignalP"/>
    </source>
</evidence>
<sequence length="166" mass="18409">MKSRSLRPSLLLFAALSASAQAGEPPSEQSVLDRGRYLFQVGGCHDCHTPNYPERAGNVPRDRWLTGNTVGFQGPWGTSYPVNLRLYAQQMSEAQWLARVRQPMRPPMPWFNLRDMTDGDLIAMYRFLHALGPSGEPAPAAAGPGVPVATPYFEFVPKNLPKRASR</sequence>
<evidence type="ECO:0000313" key="2">
    <source>
        <dbReference type="EMBL" id="BAU49332.1"/>
    </source>
</evidence>
<reference evidence="2 3" key="1">
    <citation type="submission" date="2015-08" db="EMBL/GenBank/DDBJ databases">
        <title>Complete genome sequence of Sulfurifustis variabilis.</title>
        <authorList>
            <person name="Miura A."/>
            <person name="Kojima H."/>
            <person name="Fukui M."/>
        </authorList>
    </citation>
    <scope>NUCLEOTIDE SEQUENCE [LARGE SCALE GENOMIC DNA]</scope>
    <source>
        <strain evidence="3">skN76</strain>
    </source>
</reference>
<dbReference type="AlphaFoldDB" id="A0A1B4V9J3"/>
<keyword evidence="3" id="KW-1185">Reference proteome</keyword>
<protein>
    <submittedName>
        <fullName evidence="2">Cytochrome C</fullName>
    </submittedName>
</protein>
<feature type="signal peptide" evidence="1">
    <location>
        <begin position="1"/>
        <end position="22"/>
    </location>
</feature>
<dbReference type="OrthoDB" id="9811281at2"/>
<dbReference type="EMBL" id="AP014936">
    <property type="protein sequence ID" value="BAU49332.1"/>
    <property type="molecule type" value="Genomic_DNA"/>
</dbReference>
<dbReference type="SUPFAM" id="SSF46626">
    <property type="entry name" value="Cytochrome c"/>
    <property type="match status" value="1"/>
</dbReference>
<dbReference type="GO" id="GO:0020037">
    <property type="term" value="F:heme binding"/>
    <property type="evidence" value="ECO:0007669"/>
    <property type="project" value="InterPro"/>
</dbReference>
<proteinExistence type="predicted"/>
<name>A0A1B4V9J3_9GAMM</name>
<accession>A0A1B4V9J3</accession>
<feature type="chain" id="PRO_5008571316" evidence="1">
    <location>
        <begin position="23"/>
        <end position="166"/>
    </location>
</feature>
<dbReference type="KEGG" id="sva:SVA_2784"/>
<organism evidence="2 3">
    <name type="scientific">Sulfurifustis variabilis</name>
    <dbReference type="NCBI Taxonomy" id="1675686"/>
    <lineage>
        <taxon>Bacteria</taxon>
        <taxon>Pseudomonadati</taxon>
        <taxon>Pseudomonadota</taxon>
        <taxon>Gammaproteobacteria</taxon>
        <taxon>Acidiferrobacterales</taxon>
        <taxon>Acidiferrobacteraceae</taxon>
        <taxon>Sulfurifustis</taxon>
    </lineage>
</organism>